<evidence type="ECO:0000313" key="18">
    <source>
        <dbReference type="Proteomes" id="UP000283841"/>
    </source>
</evidence>
<dbReference type="GO" id="GO:0005743">
    <property type="term" value="C:mitochondrial inner membrane"/>
    <property type="evidence" value="ECO:0007669"/>
    <property type="project" value="UniProtKB-SubCell"/>
</dbReference>
<feature type="transmembrane region" description="Helical" evidence="14">
    <location>
        <begin position="51"/>
        <end position="72"/>
    </location>
</feature>
<dbReference type="PANTHER" id="PTHR23070">
    <property type="entry name" value="BCS1 AAA-TYPE ATPASE"/>
    <property type="match status" value="1"/>
</dbReference>
<keyword evidence="10 14" id="KW-0472">Membrane</keyword>
<keyword evidence="18" id="KW-1185">Reference proteome</keyword>
<evidence type="ECO:0000259" key="15">
    <source>
        <dbReference type="SMART" id="SM00382"/>
    </source>
</evidence>
<evidence type="ECO:0000256" key="10">
    <source>
        <dbReference type="ARBA" id="ARBA00023136"/>
    </source>
</evidence>
<dbReference type="STRING" id="264951.A0A443HX70"/>
<feature type="compositionally biased region" description="Polar residues" evidence="13">
    <location>
        <begin position="473"/>
        <end position="484"/>
    </location>
</feature>
<dbReference type="RefSeq" id="XP_028486081.1">
    <property type="nucleotide sequence ID" value="XM_028630477.1"/>
</dbReference>
<feature type="region of interest" description="Disordered" evidence="13">
    <location>
        <begin position="367"/>
        <end position="403"/>
    </location>
</feature>
<dbReference type="GeneID" id="39599754"/>
<dbReference type="SMART" id="SM01024">
    <property type="entry name" value="BCS1_N"/>
    <property type="match status" value="1"/>
</dbReference>
<dbReference type="GO" id="GO:0005524">
    <property type="term" value="F:ATP binding"/>
    <property type="evidence" value="ECO:0007669"/>
    <property type="project" value="UniProtKB-KW"/>
</dbReference>
<keyword evidence="8 14" id="KW-1133">Transmembrane helix</keyword>
<dbReference type="EMBL" id="RCNU01000004">
    <property type="protein sequence ID" value="RWQ96436.1"/>
    <property type="molecule type" value="Genomic_DNA"/>
</dbReference>
<dbReference type="Pfam" id="PF08740">
    <property type="entry name" value="BCS1_N"/>
    <property type="match status" value="1"/>
</dbReference>
<name>A0A443HX70_BYSSP</name>
<dbReference type="InterPro" id="IPR014851">
    <property type="entry name" value="BCS1_N"/>
</dbReference>
<sequence length="567" mass="63835">MSSLPHAMACPGNVSFNQPQMFPGDATVLDVLIPGYSVVSKFLAAYFHIDLSFYLPLIAIFAATVTALQYSISPLVNLFTQHYTSTAEIRLNDEVYNYVMAWIARQSFSDSTRDFVAGTKTGSEMVWTRHDDDDDSNEDGILEDDDVSFDFDEYWTRKMSRDKYKPLRFTPADGTHYFWYKGRPLAFRRQKDENNGVRWVANAEKLYITCLGRDPTIIKEMLHEAQHAFVERDANQTIIYRGQKNAGESADWVRCMSRPPRPLSTVVLDQGQKQAFIEDVKEYLHPMTRRWYSNRGIPYRRGYIFHGPPGTGKTSLCFAAAGLLGLKMYLINLNSKSLDEEGLADLFQELPRRCIVLLEDVDSAGITHKRENSPETPDTSVNEKLEKDGKDKPPAENNDNAPRGVSLSALLNVIDGVASSEGRILVMTTNHIEKLDAALLRPGRIDMSIAFNYSDTDTIRDLYFAIYGDETRQQQQGKSGSPRSSPCEKAKSHLRHGLSNEQVKELAAEFASVVPSGEFSPAEIQGYLLKHKHEPEKAVQTAAEWVQSVRNDHEKRKAGAKEVNVAA</sequence>
<keyword evidence="6" id="KW-0378">Hydrolase</keyword>
<dbReference type="InterPro" id="IPR057495">
    <property type="entry name" value="AAA_lid_BCS1"/>
</dbReference>
<evidence type="ECO:0000256" key="14">
    <source>
        <dbReference type="SAM" id="Phobius"/>
    </source>
</evidence>
<comment type="similarity">
    <text evidence="2">Belongs to the AAA ATPase family. BCS1 subfamily.</text>
</comment>
<accession>A0A443HX70</accession>
<evidence type="ECO:0000313" key="17">
    <source>
        <dbReference type="EMBL" id="RWQ96436.1"/>
    </source>
</evidence>
<keyword evidence="3 14" id="KW-0812">Transmembrane</keyword>
<evidence type="ECO:0000256" key="4">
    <source>
        <dbReference type="ARBA" id="ARBA00022741"/>
    </source>
</evidence>
<dbReference type="AlphaFoldDB" id="A0A443HX70"/>
<dbReference type="PROSITE" id="PS00674">
    <property type="entry name" value="AAA"/>
    <property type="match status" value="1"/>
</dbReference>
<keyword evidence="4 12" id="KW-0547">Nucleotide-binding</keyword>
<dbReference type="InterPro" id="IPR027417">
    <property type="entry name" value="P-loop_NTPase"/>
</dbReference>
<feature type="domain" description="BCS1 N-terminal" evidence="16">
    <location>
        <begin position="59"/>
        <end position="266"/>
    </location>
</feature>
<evidence type="ECO:0000256" key="6">
    <source>
        <dbReference type="ARBA" id="ARBA00022801"/>
    </source>
</evidence>
<comment type="catalytic activity">
    <reaction evidence="11">
        <text>ATP + H2O = ADP + phosphate + H(+)</text>
        <dbReference type="Rhea" id="RHEA:13065"/>
        <dbReference type="ChEBI" id="CHEBI:15377"/>
        <dbReference type="ChEBI" id="CHEBI:15378"/>
        <dbReference type="ChEBI" id="CHEBI:30616"/>
        <dbReference type="ChEBI" id="CHEBI:43474"/>
        <dbReference type="ChEBI" id="CHEBI:456216"/>
    </reaction>
    <physiologicalReaction direction="left-to-right" evidence="11">
        <dbReference type="Rhea" id="RHEA:13066"/>
    </physiologicalReaction>
</comment>
<keyword evidence="9" id="KW-0496">Mitochondrion</keyword>
<evidence type="ECO:0000256" key="1">
    <source>
        <dbReference type="ARBA" id="ARBA00004434"/>
    </source>
</evidence>
<proteinExistence type="inferred from homology"/>
<dbReference type="Pfam" id="PF25426">
    <property type="entry name" value="AAA_lid_BCS1"/>
    <property type="match status" value="1"/>
</dbReference>
<dbReference type="SUPFAM" id="SSF52540">
    <property type="entry name" value="P-loop containing nucleoside triphosphate hydrolases"/>
    <property type="match status" value="1"/>
</dbReference>
<evidence type="ECO:0000256" key="11">
    <source>
        <dbReference type="ARBA" id="ARBA00048778"/>
    </source>
</evidence>
<dbReference type="GO" id="GO:0016887">
    <property type="term" value="F:ATP hydrolysis activity"/>
    <property type="evidence" value="ECO:0007669"/>
    <property type="project" value="InterPro"/>
</dbReference>
<feature type="domain" description="AAA+ ATPase" evidence="15">
    <location>
        <begin position="299"/>
        <end position="455"/>
    </location>
</feature>
<dbReference type="InterPro" id="IPR003959">
    <property type="entry name" value="ATPase_AAA_core"/>
</dbReference>
<evidence type="ECO:0000256" key="3">
    <source>
        <dbReference type="ARBA" id="ARBA00022692"/>
    </source>
</evidence>
<dbReference type="SMART" id="SM00382">
    <property type="entry name" value="AAA"/>
    <property type="match status" value="1"/>
</dbReference>
<dbReference type="InterPro" id="IPR003593">
    <property type="entry name" value="AAA+_ATPase"/>
</dbReference>
<comment type="caution">
    <text evidence="17">The sequence shown here is derived from an EMBL/GenBank/DDBJ whole genome shotgun (WGS) entry which is preliminary data.</text>
</comment>
<dbReference type="Proteomes" id="UP000283841">
    <property type="component" value="Unassembled WGS sequence"/>
</dbReference>
<comment type="subcellular location">
    <subcellularLocation>
        <location evidence="1">Mitochondrion inner membrane</location>
        <topology evidence="1">Single-pass membrane protein</topology>
    </subcellularLocation>
</comment>
<dbReference type="VEuPathDB" id="FungiDB:C8Q69DRAFT_465265"/>
<reference evidence="17 18" key="1">
    <citation type="journal article" date="2018" name="Front. Microbiol.">
        <title>Genomic and genetic insights into a cosmopolitan fungus, Paecilomyces variotii (Eurotiales).</title>
        <authorList>
            <person name="Urquhart A.S."/>
            <person name="Mondo S.J."/>
            <person name="Makela M.R."/>
            <person name="Hane J.K."/>
            <person name="Wiebenga A."/>
            <person name="He G."/>
            <person name="Mihaltcheva S."/>
            <person name="Pangilinan J."/>
            <person name="Lipzen A."/>
            <person name="Barry K."/>
            <person name="de Vries R.P."/>
            <person name="Grigoriev I.V."/>
            <person name="Idnurm A."/>
        </authorList>
    </citation>
    <scope>NUCLEOTIDE SEQUENCE [LARGE SCALE GENOMIC DNA]</scope>
    <source>
        <strain evidence="17 18">CBS 101075</strain>
    </source>
</reference>
<dbReference type="InterPro" id="IPR050747">
    <property type="entry name" value="Mitochondrial_chaperone_BCS1"/>
</dbReference>
<evidence type="ECO:0000256" key="13">
    <source>
        <dbReference type="SAM" id="MobiDB-lite"/>
    </source>
</evidence>
<evidence type="ECO:0000256" key="5">
    <source>
        <dbReference type="ARBA" id="ARBA00022792"/>
    </source>
</evidence>
<evidence type="ECO:0000256" key="12">
    <source>
        <dbReference type="RuleBase" id="RU003651"/>
    </source>
</evidence>
<gene>
    <name evidence="17" type="ORF">C8Q69DRAFT_465265</name>
</gene>
<evidence type="ECO:0000256" key="7">
    <source>
        <dbReference type="ARBA" id="ARBA00022840"/>
    </source>
</evidence>
<keyword evidence="7 12" id="KW-0067">ATP-binding</keyword>
<evidence type="ECO:0000256" key="8">
    <source>
        <dbReference type="ARBA" id="ARBA00022989"/>
    </source>
</evidence>
<keyword evidence="5" id="KW-0999">Mitochondrion inner membrane</keyword>
<dbReference type="InterPro" id="IPR003960">
    <property type="entry name" value="ATPase_AAA_CS"/>
</dbReference>
<feature type="compositionally biased region" description="Basic and acidic residues" evidence="13">
    <location>
        <begin position="381"/>
        <end position="394"/>
    </location>
</feature>
<dbReference type="Pfam" id="PF00004">
    <property type="entry name" value="AAA"/>
    <property type="match status" value="2"/>
</dbReference>
<dbReference type="Gene3D" id="3.40.50.300">
    <property type="entry name" value="P-loop containing nucleotide triphosphate hydrolases"/>
    <property type="match status" value="1"/>
</dbReference>
<protein>
    <submittedName>
        <fullName evidence="17">Putative BCS1-like ATPase</fullName>
    </submittedName>
</protein>
<feature type="region of interest" description="Disordered" evidence="13">
    <location>
        <begin position="471"/>
        <end position="498"/>
    </location>
</feature>
<evidence type="ECO:0000256" key="9">
    <source>
        <dbReference type="ARBA" id="ARBA00023128"/>
    </source>
</evidence>
<evidence type="ECO:0000256" key="2">
    <source>
        <dbReference type="ARBA" id="ARBA00007448"/>
    </source>
</evidence>
<evidence type="ECO:0000259" key="16">
    <source>
        <dbReference type="SMART" id="SM01024"/>
    </source>
</evidence>
<organism evidence="17 18">
    <name type="scientific">Byssochlamys spectabilis</name>
    <name type="common">Paecilomyces variotii</name>
    <dbReference type="NCBI Taxonomy" id="264951"/>
    <lineage>
        <taxon>Eukaryota</taxon>
        <taxon>Fungi</taxon>
        <taxon>Dikarya</taxon>
        <taxon>Ascomycota</taxon>
        <taxon>Pezizomycotina</taxon>
        <taxon>Eurotiomycetes</taxon>
        <taxon>Eurotiomycetidae</taxon>
        <taxon>Eurotiales</taxon>
        <taxon>Thermoascaceae</taxon>
        <taxon>Paecilomyces</taxon>
    </lineage>
</organism>